<keyword evidence="2 5" id="KW-0012">Acyltransferase</keyword>
<evidence type="ECO:0000259" key="3">
    <source>
        <dbReference type="Pfam" id="PF08541"/>
    </source>
</evidence>
<dbReference type="SUPFAM" id="SSF53901">
    <property type="entry name" value="Thiolase-like"/>
    <property type="match status" value="1"/>
</dbReference>
<dbReference type="Proteomes" id="UP000319143">
    <property type="component" value="Unassembled WGS sequence"/>
</dbReference>
<keyword evidence="6" id="KW-1185">Reference proteome</keyword>
<accession>A0A5C6CWC7</accession>
<sequence>MAELSNRPPLQRIRVCGFGHAVPPQAQTNDAVERDLELPAGWIAKRTGIDQRRVVMPDQATSDLAIASAQHSLRQADQAPGEIRALVLATSTPDHLLPPTAPRVAAELGCGAIPAFDMAVACSGFVYGLVVAEGLARSLNGPVLLIAANVLSKRVNRRDPATVALFADAAGSVILTPFPAAAAEATKTPTEPEETSLPTGILASHLESSGEGWNKLLIPAGGSRQPFDATSFKQQQHLMEIRDGRAVYRYAVERMVGCAEHVLAAAQLSSDQVDWWIPHQASGRVIDEVTRQLRVSPQRVVNVVKQYGNSSAATIPLACSLWQESGKLREGQTVVLTAAGAGLTAGAVVLRT</sequence>
<dbReference type="EMBL" id="SJPV01000027">
    <property type="protein sequence ID" value="TWU28872.1"/>
    <property type="molecule type" value="Genomic_DNA"/>
</dbReference>
<evidence type="ECO:0000256" key="2">
    <source>
        <dbReference type="ARBA" id="ARBA00023315"/>
    </source>
</evidence>
<dbReference type="GO" id="GO:0004315">
    <property type="term" value="F:3-oxoacyl-[acyl-carrier-protein] synthase activity"/>
    <property type="evidence" value="ECO:0007669"/>
    <property type="project" value="InterPro"/>
</dbReference>
<dbReference type="PANTHER" id="PTHR34069">
    <property type="entry name" value="3-OXOACYL-[ACYL-CARRIER-PROTEIN] SYNTHASE 3"/>
    <property type="match status" value="1"/>
</dbReference>
<dbReference type="InterPro" id="IPR013751">
    <property type="entry name" value="ACP_syn_III_N"/>
</dbReference>
<dbReference type="Pfam" id="PF08541">
    <property type="entry name" value="ACP_syn_III_C"/>
    <property type="match status" value="1"/>
</dbReference>
<dbReference type="AlphaFoldDB" id="A0A5C6CWC7"/>
<protein>
    <submittedName>
        <fullName evidence="5">3-oxoacyl-[acyl-carrier-protein] synthase 3 protein 1</fullName>
        <ecNumber evidence="5">2.3.1.180</ecNumber>
    </submittedName>
</protein>
<dbReference type="GO" id="GO:0044550">
    <property type="term" value="P:secondary metabolite biosynthetic process"/>
    <property type="evidence" value="ECO:0007669"/>
    <property type="project" value="TreeGrafter"/>
</dbReference>
<name>A0A5C6CWC7_9BACT</name>
<dbReference type="InterPro" id="IPR013747">
    <property type="entry name" value="ACP_syn_III_C"/>
</dbReference>
<dbReference type="EC" id="2.3.1.180" evidence="5"/>
<evidence type="ECO:0000256" key="1">
    <source>
        <dbReference type="ARBA" id="ARBA00022679"/>
    </source>
</evidence>
<feature type="domain" description="Beta-ketoacyl-[acyl-carrier-protein] synthase III C-terminal" evidence="3">
    <location>
        <begin position="263"/>
        <end position="351"/>
    </location>
</feature>
<organism evidence="5 6">
    <name type="scientific">Novipirellula artificiosorum</name>
    <dbReference type="NCBI Taxonomy" id="2528016"/>
    <lineage>
        <taxon>Bacteria</taxon>
        <taxon>Pseudomonadati</taxon>
        <taxon>Planctomycetota</taxon>
        <taxon>Planctomycetia</taxon>
        <taxon>Pirellulales</taxon>
        <taxon>Pirellulaceae</taxon>
        <taxon>Novipirellula</taxon>
    </lineage>
</organism>
<dbReference type="CDD" id="cd00830">
    <property type="entry name" value="KAS_III"/>
    <property type="match status" value="1"/>
</dbReference>
<reference evidence="5 6" key="1">
    <citation type="submission" date="2019-02" db="EMBL/GenBank/DDBJ databases">
        <title>Deep-cultivation of Planctomycetes and their phenomic and genomic characterization uncovers novel biology.</title>
        <authorList>
            <person name="Wiegand S."/>
            <person name="Jogler M."/>
            <person name="Boedeker C."/>
            <person name="Pinto D."/>
            <person name="Vollmers J."/>
            <person name="Rivas-Marin E."/>
            <person name="Kohn T."/>
            <person name="Peeters S.H."/>
            <person name="Heuer A."/>
            <person name="Rast P."/>
            <person name="Oberbeckmann S."/>
            <person name="Bunk B."/>
            <person name="Jeske O."/>
            <person name="Meyerdierks A."/>
            <person name="Storesund J.E."/>
            <person name="Kallscheuer N."/>
            <person name="Luecker S."/>
            <person name="Lage O.M."/>
            <person name="Pohl T."/>
            <person name="Merkel B.J."/>
            <person name="Hornburger P."/>
            <person name="Mueller R.-W."/>
            <person name="Bruemmer F."/>
            <person name="Labrenz M."/>
            <person name="Spormann A.M."/>
            <person name="Op Den Camp H."/>
            <person name="Overmann J."/>
            <person name="Amann R."/>
            <person name="Jetten M.S.M."/>
            <person name="Mascher T."/>
            <person name="Medema M.H."/>
            <person name="Devos D.P."/>
            <person name="Kaster A.-K."/>
            <person name="Ovreas L."/>
            <person name="Rohde M."/>
            <person name="Galperin M.Y."/>
            <person name="Jogler C."/>
        </authorList>
    </citation>
    <scope>NUCLEOTIDE SEQUENCE [LARGE SCALE GENOMIC DNA]</scope>
    <source>
        <strain evidence="5 6">Poly41</strain>
    </source>
</reference>
<evidence type="ECO:0000259" key="4">
    <source>
        <dbReference type="Pfam" id="PF08545"/>
    </source>
</evidence>
<feature type="domain" description="Beta-ketoacyl-[acyl-carrier-protein] synthase III N-terminal" evidence="4">
    <location>
        <begin position="116"/>
        <end position="177"/>
    </location>
</feature>
<dbReference type="NCBIfam" id="NF006829">
    <property type="entry name" value="PRK09352.1"/>
    <property type="match status" value="1"/>
</dbReference>
<evidence type="ECO:0000313" key="6">
    <source>
        <dbReference type="Proteomes" id="UP000319143"/>
    </source>
</evidence>
<keyword evidence="1 5" id="KW-0808">Transferase</keyword>
<evidence type="ECO:0000313" key="5">
    <source>
        <dbReference type="EMBL" id="TWU28872.1"/>
    </source>
</evidence>
<dbReference type="GO" id="GO:0033818">
    <property type="term" value="F:beta-ketoacyl-acyl-carrier-protein synthase III activity"/>
    <property type="evidence" value="ECO:0007669"/>
    <property type="project" value="UniProtKB-EC"/>
</dbReference>
<dbReference type="PANTHER" id="PTHR34069:SF2">
    <property type="entry name" value="BETA-KETOACYL-[ACYL-CARRIER-PROTEIN] SYNTHASE III"/>
    <property type="match status" value="1"/>
</dbReference>
<dbReference type="GO" id="GO:0006633">
    <property type="term" value="P:fatty acid biosynthetic process"/>
    <property type="evidence" value="ECO:0007669"/>
    <property type="project" value="InterPro"/>
</dbReference>
<proteinExistence type="predicted"/>
<dbReference type="Pfam" id="PF08545">
    <property type="entry name" value="ACP_syn_III"/>
    <property type="match status" value="1"/>
</dbReference>
<dbReference type="InterPro" id="IPR016039">
    <property type="entry name" value="Thiolase-like"/>
</dbReference>
<dbReference type="RefSeq" id="WP_146531478.1">
    <property type="nucleotide sequence ID" value="NZ_SJPV01000027.1"/>
</dbReference>
<dbReference type="Gene3D" id="3.40.47.10">
    <property type="match status" value="2"/>
</dbReference>
<dbReference type="OrthoDB" id="9815506at2"/>
<comment type="caution">
    <text evidence="5">The sequence shown here is derived from an EMBL/GenBank/DDBJ whole genome shotgun (WGS) entry which is preliminary data.</text>
</comment>
<gene>
    <name evidence="5" type="primary">fabH1_2</name>
    <name evidence="5" type="ORF">Poly41_68230</name>
</gene>